<protein>
    <submittedName>
        <fullName evidence="13 14">Cytochrome b-c1 complex subunit 8-like</fullName>
    </submittedName>
</protein>
<dbReference type="GO" id="GO:0005743">
    <property type="term" value="C:mitochondrial inner membrane"/>
    <property type="evidence" value="ECO:0007669"/>
    <property type="project" value="UniProtKB-SubCell"/>
</dbReference>
<dbReference type="InterPro" id="IPR020101">
    <property type="entry name" value="Cyt_b-c1_8-plants"/>
</dbReference>
<dbReference type="GO" id="GO:0006122">
    <property type="term" value="P:mitochondrial electron transport, ubiquinol to cytochrome c"/>
    <property type="evidence" value="ECO:0007669"/>
    <property type="project" value="InterPro"/>
</dbReference>
<keyword evidence="8 11" id="KW-1133">Transmembrane helix</keyword>
<evidence type="ECO:0000256" key="9">
    <source>
        <dbReference type="ARBA" id="ARBA00023128"/>
    </source>
</evidence>
<dbReference type="RefSeq" id="XP_021865749.1">
    <property type="nucleotide sequence ID" value="XM_022010057.1"/>
</dbReference>
<evidence type="ECO:0000313" key="13">
    <source>
        <dbReference type="RefSeq" id="XP_021850229.1"/>
    </source>
</evidence>
<comment type="similarity">
    <text evidence="2">Belongs to the UQCRQ/QCR8 family.</text>
</comment>
<evidence type="ECO:0000256" key="6">
    <source>
        <dbReference type="ARBA" id="ARBA00022792"/>
    </source>
</evidence>
<dbReference type="Proteomes" id="UP000813463">
    <property type="component" value="Chromosome 2"/>
</dbReference>
<proteinExistence type="inferred from homology"/>
<dbReference type="GO" id="GO:0045275">
    <property type="term" value="C:respiratory chain complex III"/>
    <property type="evidence" value="ECO:0007669"/>
    <property type="project" value="InterPro"/>
</dbReference>
<evidence type="ECO:0000256" key="3">
    <source>
        <dbReference type="ARBA" id="ARBA00022448"/>
    </source>
</evidence>
<accession>A0A0K9R0A8</accession>
<evidence type="ECO:0000256" key="10">
    <source>
        <dbReference type="ARBA" id="ARBA00023136"/>
    </source>
</evidence>
<evidence type="ECO:0000256" key="4">
    <source>
        <dbReference type="ARBA" id="ARBA00022660"/>
    </source>
</evidence>
<dbReference type="OrthoDB" id="1841852at2759"/>
<dbReference type="Pfam" id="PF10890">
    <property type="entry name" value="Cyt_b-c1_8"/>
    <property type="match status" value="1"/>
</dbReference>
<dbReference type="AlphaFoldDB" id="A0A0K9R0A8"/>
<evidence type="ECO:0000313" key="12">
    <source>
        <dbReference type="Proteomes" id="UP000813463"/>
    </source>
</evidence>
<keyword evidence="5 11" id="KW-0812">Transmembrane</keyword>
<dbReference type="STRING" id="3562.A0A0K9R0A8"/>
<keyword evidence="9" id="KW-0496">Mitochondrion</keyword>
<dbReference type="InterPro" id="IPR036642">
    <property type="entry name" value="Cyt_bc1_su8_sf"/>
</dbReference>
<evidence type="ECO:0000256" key="8">
    <source>
        <dbReference type="ARBA" id="ARBA00022989"/>
    </source>
</evidence>
<dbReference type="PANTHER" id="PTHR34559:SF1">
    <property type="entry name" value="OS06G0175900 PROTEIN"/>
    <property type="match status" value="1"/>
</dbReference>
<reference evidence="12" key="1">
    <citation type="journal article" date="2021" name="Nat. Commun.">
        <title>Genomic analyses provide insights into spinach domestication and the genetic basis of agronomic traits.</title>
        <authorList>
            <person name="Cai X."/>
            <person name="Sun X."/>
            <person name="Xu C."/>
            <person name="Sun H."/>
            <person name="Wang X."/>
            <person name="Ge C."/>
            <person name="Zhang Z."/>
            <person name="Wang Q."/>
            <person name="Fei Z."/>
            <person name="Jiao C."/>
            <person name="Wang Q."/>
        </authorList>
    </citation>
    <scope>NUCLEOTIDE SEQUENCE [LARGE SCALE GENOMIC DNA]</scope>
    <source>
        <strain evidence="12">cv. Varoflay</strain>
    </source>
</reference>
<dbReference type="Gene3D" id="1.20.5.210">
    <property type="entry name" value="Cytochrome b-c1 complex subunit 8"/>
    <property type="match status" value="1"/>
</dbReference>
<reference evidence="13 14" key="2">
    <citation type="submission" date="2025-04" db="UniProtKB">
        <authorList>
            <consortium name="RefSeq"/>
        </authorList>
    </citation>
    <scope>IDENTIFICATION</scope>
</reference>
<dbReference type="KEGG" id="soe:110804465"/>
<dbReference type="GeneID" id="110804465"/>
<name>A0A0K9R0A8_SPIOL</name>
<evidence type="ECO:0000256" key="7">
    <source>
        <dbReference type="ARBA" id="ARBA00022982"/>
    </source>
</evidence>
<evidence type="ECO:0000256" key="1">
    <source>
        <dbReference type="ARBA" id="ARBA00004434"/>
    </source>
</evidence>
<comment type="subcellular location">
    <subcellularLocation>
        <location evidence="1">Mitochondrion inner membrane</location>
        <topology evidence="1">Single-pass membrane protein</topology>
    </subcellularLocation>
</comment>
<keyword evidence="4" id="KW-0679">Respiratory chain</keyword>
<evidence type="ECO:0000256" key="2">
    <source>
        <dbReference type="ARBA" id="ARBA00007668"/>
    </source>
</evidence>
<keyword evidence="12" id="KW-1185">Reference proteome</keyword>
<evidence type="ECO:0000256" key="5">
    <source>
        <dbReference type="ARBA" id="ARBA00022692"/>
    </source>
</evidence>
<feature type="transmembrane region" description="Helical" evidence="11">
    <location>
        <begin position="42"/>
        <end position="63"/>
    </location>
</feature>
<keyword evidence="7" id="KW-0249">Electron transport</keyword>
<dbReference type="PANTHER" id="PTHR34559">
    <property type="entry name" value="CYTOCHROME B-C1 COMPLEX SUBUNIT 8"/>
    <property type="match status" value="1"/>
</dbReference>
<sequence length="72" mass="8387">MGKIPVKMKMVQYALSPYQQKVMPGLWKDLPGKLSHKVTENYISTTLLLGPLVGVYSYVQWYLEKEKLSHRF</sequence>
<dbReference type="Proteomes" id="UP000813463">
    <property type="component" value="Chromosome 5"/>
</dbReference>
<keyword evidence="6" id="KW-0999">Mitochondrion inner membrane</keyword>
<organism evidence="12 14">
    <name type="scientific">Spinacia oleracea</name>
    <name type="common">Spinach</name>
    <dbReference type="NCBI Taxonomy" id="3562"/>
    <lineage>
        <taxon>Eukaryota</taxon>
        <taxon>Viridiplantae</taxon>
        <taxon>Streptophyta</taxon>
        <taxon>Embryophyta</taxon>
        <taxon>Tracheophyta</taxon>
        <taxon>Spermatophyta</taxon>
        <taxon>Magnoliopsida</taxon>
        <taxon>eudicotyledons</taxon>
        <taxon>Gunneridae</taxon>
        <taxon>Pentapetalae</taxon>
        <taxon>Caryophyllales</taxon>
        <taxon>Chenopodiaceae</taxon>
        <taxon>Chenopodioideae</taxon>
        <taxon>Anserineae</taxon>
        <taxon>Spinacia</taxon>
    </lineage>
</organism>
<gene>
    <name evidence="14" type="primary">LOC110804465</name>
    <name evidence="13" type="synonym">LOC110789838</name>
</gene>
<dbReference type="KEGG" id="soe:110789838"/>
<evidence type="ECO:0000313" key="14">
    <source>
        <dbReference type="RefSeq" id="XP_021865749.1"/>
    </source>
</evidence>
<keyword evidence="3" id="KW-0813">Transport</keyword>
<dbReference type="SUPFAM" id="SSF81508">
    <property type="entry name" value="Ubiquinone-binding protein QP-C of cytochrome bc1 complex (Ubiquinol-cytochrome c reductase)"/>
    <property type="match status" value="1"/>
</dbReference>
<dbReference type="RefSeq" id="XP_021850229.1">
    <property type="nucleotide sequence ID" value="XM_021994537.1"/>
</dbReference>
<evidence type="ECO:0000256" key="11">
    <source>
        <dbReference type="SAM" id="Phobius"/>
    </source>
</evidence>
<keyword evidence="10 11" id="KW-0472">Membrane</keyword>